<dbReference type="EMBL" id="BRZA01000009">
    <property type="protein sequence ID" value="GLC90420.1"/>
    <property type="molecule type" value="Genomic_DNA"/>
</dbReference>
<dbReference type="PANTHER" id="PTHR42743">
    <property type="entry name" value="AMINO-ACID AMINOTRANSFERASE"/>
    <property type="match status" value="1"/>
</dbReference>
<evidence type="ECO:0000256" key="5">
    <source>
        <dbReference type="RuleBase" id="RU004516"/>
    </source>
</evidence>
<dbReference type="InterPro" id="IPR036038">
    <property type="entry name" value="Aminotransferase-like"/>
</dbReference>
<evidence type="ECO:0000256" key="3">
    <source>
        <dbReference type="ARBA" id="ARBA00022898"/>
    </source>
</evidence>
<dbReference type="SUPFAM" id="SSF56752">
    <property type="entry name" value="D-aminoacid aminotransferase-like PLP-dependent enzymes"/>
    <property type="match status" value="1"/>
</dbReference>
<evidence type="ECO:0000256" key="4">
    <source>
        <dbReference type="RuleBase" id="RU004106"/>
    </source>
</evidence>
<comment type="caution">
    <text evidence="6">The sequence shown here is derived from an EMBL/GenBank/DDBJ whole genome shotgun (WGS) entry which is preliminary data.</text>
</comment>
<dbReference type="InterPro" id="IPR001544">
    <property type="entry name" value="Aminotrans_IV"/>
</dbReference>
<dbReference type="Gene3D" id="3.20.10.10">
    <property type="entry name" value="D-amino Acid Aminotransferase, subunit A, domain 2"/>
    <property type="match status" value="1"/>
</dbReference>
<dbReference type="RefSeq" id="WP_264990332.1">
    <property type="nucleotide sequence ID" value="NZ_BRZA01000009.1"/>
</dbReference>
<evidence type="ECO:0000313" key="7">
    <source>
        <dbReference type="Proteomes" id="UP001065593"/>
    </source>
</evidence>
<dbReference type="PANTHER" id="PTHR42743:SF11">
    <property type="entry name" value="AMINODEOXYCHORISMATE LYASE"/>
    <property type="match status" value="1"/>
</dbReference>
<evidence type="ECO:0000256" key="2">
    <source>
        <dbReference type="ARBA" id="ARBA00009320"/>
    </source>
</evidence>
<dbReference type="PROSITE" id="PS00770">
    <property type="entry name" value="AA_TRANSFER_CLASS_4"/>
    <property type="match status" value="1"/>
</dbReference>
<reference evidence="6" key="1">
    <citation type="submission" date="2022-08" db="EMBL/GenBank/DDBJ databases">
        <title>Draft genome sequence of Lysinibacillus sp. strain KH24.</title>
        <authorList>
            <person name="Kanbe H."/>
            <person name="Itoh H."/>
        </authorList>
    </citation>
    <scope>NUCLEOTIDE SEQUENCE</scope>
    <source>
        <strain evidence="6">KH24</strain>
    </source>
</reference>
<keyword evidence="6" id="KW-0456">Lyase</keyword>
<dbReference type="InterPro" id="IPR018300">
    <property type="entry name" value="Aminotrans_IV_CS"/>
</dbReference>
<dbReference type="InterPro" id="IPR043132">
    <property type="entry name" value="BCAT-like_C"/>
</dbReference>
<proteinExistence type="inferred from homology"/>
<name>A0ABQ5NQ01_9BACI</name>
<evidence type="ECO:0000256" key="1">
    <source>
        <dbReference type="ARBA" id="ARBA00001933"/>
    </source>
</evidence>
<dbReference type="InterPro" id="IPR050571">
    <property type="entry name" value="Class-IV_PLP-Dep_Aminotrnsfr"/>
</dbReference>
<evidence type="ECO:0000313" key="6">
    <source>
        <dbReference type="EMBL" id="GLC90420.1"/>
    </source>
</evidence>
<keyword evidence="3 5" id="KW-0663">Pyridoxal phosphate</keyword>
<dbReference type="CDD" id="cd00449">
    <property type="entry name" value="PLPDE_IV"/>
    <property type="match status" value="1"/>
</dbReference>
<protein>
    <submittedName>
        <fullName evidence="6">4-amino-4-deoxychorismate lyase</fullName>
    </submittedName>
</protein>
<dbReference type="NCBIfam" id="NF005800">
    <property type="entry name" value="PRK07650.1"/>
    <property type="match status" value="1"/>
</dbReference>
<gene>
    <name evidence="6" type="primary">pabC</name>
    <name evidence="6" type="ORF">LYSBPC_35470</name>
</gene>
<dbReference type="GO" id="GO:0016829">
    <property type="term" value="F:lyase activity"/>
    <property type="evidence" value="ECO:0007669"/>
    <property type="project" value="UniProtKB-KW"/>
</dbReference>
<accession>A0ABQ5NQ01</accession>
<comment type="cofactor">
    <cofactor evidence="1 5">
        <name>pyridoxal 5'-phosphate</name>
        <dbReference type="ChEBI" id="CHEBI:597326"/>
    </cofactor>
</comment>
<dbReference type="Pfam" id="PF01063">
    <property type="entry name" value="Aminotran_4"/>
    <property type="match status" value="1"/>
</dbReference>
<sequence length="278" mass="31820">MQSWINGQYVAAQDLRISPFDHGFLYGLGFFETFRTYNGHVFAWQVHMERLQQALTQYRIRMPYSEAVLLQVIERLNAGQDGYFRLNVSAGEHPIGLQPTEYREPNVIIFRKELHNPSRGTEKLAQWLETARNTPEKGIRVKSHHYGNNVLGRFEMPSLAQQEGFFLTEAGYVAEGITSNIFWVKDNVLYTSSIETGILPGIIRAWVIERASSFGIEVREGLYTKQDVEQSVECFITNSVQELVPIRQLASTQFLGNEGPIYARLHAAYIDEVERGIK</sequence>
<dbReference type="Proteomes" id="UP001065593">
    <property type="component" value="Unassembled WGS sequence"/>
</dbReference>
<dbReference type="InterPro" id="IPR043131">
    <property type="entry name" value="BCAT-like_N"/>
</dbReference>
<keyword evidence="7" id="KW-1185">Reference proteome</keyword>
<comment type="similarity">
    <text evidence="2 4">Belongs to the class-IV pyridoxal-phosphate-dependent aminotransferase family.</text>
</comment>
<dbReference type="Gene3D" id="3.30.470.10">
    <property type="match status" value="1"/>
</dbReference>
<organism evidence="6 7">
    <name type="scientific">Lysinibacillus piscis</name>
    <dbReference type="NCBI Taxonomy" id="2518931"/>
    <lineage>
        <taxon>Bacteria</taxon>
        <taxon>Bacillati</taxon>
        <taxon>Bacillota</taxon>
        <taxon>Bacilli</taxon>
        <taxon>Bacillales</taxon>
        <taxon>Bacillaceae</taxon>
        <taxon>Lysinibacillus</taxon>
    </lineage>
</organism>